<dbReference type="InterPro" id="IPR011798">
    <property type="entry name" value="APS_reductase"/>
</dbReference>
<dbReference type="GO" id="GO:0005737">
    <property type="term" value="C:cytoplasm"/>
    <property type="evidence" value="ECO:0007669"/>
    <property type="project" value="UniProtKB-SubCell"/>
</dbReference>
<evidence type="ECO:0000256" key="5">
    <source>
        <dbReference type="ARBA" id="ARBA00023004"/>
    </source>
</evidence>
<keyword evidence="5 14" id="KW-0408">Iron</keyword>
<protein>
    <recommendedName>
        <fullName evidence="10 14">Adenosine 5'-phosphosulfate reductase</fullName>
        <shortName evidence="14">APS reductase</shortName>
        <ecNumber evidence="9 14">1.8.4.10</ecNumber>
    </recommendedName>
    <alternativeName>
        <fullName evidence="12 14">5'-adenylylsulfate reductase</fullName>
    </alternativeName>
    <alternativeName>
        <fullName evidence="11 14">Thioredoxin-dependent 5'-adenylylsulfate reductase</fullName>
    </alternativeName>
</protein>
<dbReference type="GO" id="GO:0004604">
    <property type="term" value="F:phosphoadenylyl-sulfate reductase (thioredoxin) activity"/>
    <property type="evidence" value="ECO:0007669"/>
    <property type="project" value="UniProtKB-UniRule"/>
</dbReference>
<keyword evidence="4 14" id="KW-0560">Oxidoreductase</keyword>
<dbReference type="EMBL" id="JAIOIU010000061">
    <property type="protein sequence ID" value="MBZ0159537.1"/>
    <property type="molecule type" value="Genomic_DNA"/>
</dbReference>
<dbReference type="PIRSF" id="PIRSF000857">
    <property type="entry name" value="PAPS_reductase"/>
    <property type="match status" value="1"/>
</dbReference>
<dbReference type="GO" id="GO:0046872">
    <property type="term" value="F:metal ion binding"/>
    <property type="evidence" value="ECO:0007669"/>
    <property type="project" value="UniProtKB-KW"/>
</dbReference>
<dbReference type="PANTHER" id="PTHR46482">
    <property type="entry name" value="5'-ADENYLYLSULFATE REDUCTASE 3, CHLOROPLASTIC"/>
    <property type="match status" value="1"/>
</dbReference>
<organism evidence="16 17">
    <name type="scientific">Candidatus Methylomirabilis tolerans</name>
    <dbReference type="NCBI Taxonomy" id="3123416"/>
    <lineage>
        <taxon>Bacteria</taxon>
        <taxon>Candidatus Methylomirabilota</taxon>
        <taxon>Candidatus Methylomirabilia</taxon>
        <taxon>Candidatus Methylomirabilales</taxon>
        <taxon>Candidatus Methylomirabilaceae</taxon>
        <taxon>Candidatus Methylomirabilis</taxon>
    </lineage>
</organism>
<evidence type="ECO:0000256" key="14">
    <source>
        <dbReference type="HAMAP-Rule" id="MF_00063"/>
    </source>
</evidence>
<dbReference type="Gene3D" id="3.40.50.620">
    <property type="entry name" value="HUPs"/>
    <property type="match status" value="1"/>
</dbReference>
<keyword evidence="3 14" id="KW-0479">Metal-binding</keyword>
<evidence type="ECO:0000256" key="1">
    <source>
        <dbReference type="ARBA" id="ARBA00009732"/>
    </source>
</evidence>
<keyword evidence="2 14" id="KW-0963">Cytoplasm</keyword>
<dbReference type="GO" id="GO:0019379">
    <property type="term" value="P:sulfate assimilation, phosphoadenylyl sulfate reduction by phosphoadenylyl-sulfate reductase (thioredoxin)"/>
    <property type="evidence" value="ECO:0007669"/>
    <property type="project" value="UniProtKB-UniRule"/>
</dbReference>
<dbReference type="GO" id="GO:0070814">
    <property type="term" value="P:hydrogen sulfide biosynthetic process"/>
    <property type="evidence" value="ECO:0007669"/>
    <property type="project" value="UniProtKB-UniRule"/>
</dbReference>
<evidence type="ECO:0000256" key="2">
    <source>
        <dbReference type="ARBA" id="ARBA00022490"/>
    </source>
</evidence>
<accession>A0AAJ1EK78</accession>
<evidence type="ECO:0000313" key="16">
    <source>
        <dbReference type="EMBL" id="MBZ0159537.1"/>
    </source>
</evidence>
<evidence type="ECO:0000256" key="4">
    <source>
        <dbReference type="ARBA" id="ARBA00023002"/>
    </source>
</evidence>
<dbReference type="Proteomes" id="UP001197609">
    <property type="component" value="Unassembled WGS sequence"/>
</dbReference>
<dbReference type="CDD" id="cd23945">
    <property type="entry name" value="PAPS_reductase"/>
    <property type="match status" value="1"/>
</dbReference>
<dbReference type="HAMAP" id="MF_00063">
    <property type="entry name" value="CysH"/>
    <property type="match status" value="1"/>
</dbReference>
<comment type="function">
    <text evidence="7 14">Catalyzes the formation of sulfite from adenosine 5'-phosphosulfate (APS) using thioredoxin as an electron donor.</text>
</comment>
<reference evidence="16 17" key="1">
    <citation type="journal article" date="2021" name="bioRxiv">
        <title>Unraveling nitrogen, sulfur and carbon metabolic pathways and microbial community transcriptional responses to substrate deprivation and toxicity stresses in a bioreactor mimicking anoxic brackish coastal sediment conditions.</title>
        <authorList>
            <person name="Martins P.D."/>
            <person name="Echeveste M.J."/>
            <person name="Arshad A."/>
            <person name="Kurth J."/>
            <person name="Ouboter H."/>
            <person name="Jetten M.S.M."/>
            <person name="Welte C.U."/>
        </authorList>
    </citation>
    <scope>NUCLEOTIDE SEQUENCE [LARGE SCALE GENOMIC DNA]</scope>
    <source>
        <strain evidence="16">MAG_38</strain>
    </source>
</reference>
<gene>
    <name evidence="14" type="primary">cysH</name>
    <name evidence="16" type="ORF">K8G79_05310</name>
</gene>
<name>A0AAJ1EK78_9BACT</name>
<dbReference type="InterPro" id="IPR002500">
    <property type="entry name" value="PAPS_reduct_dom"/>
</dbReference>
<dbReference type="PANTHER" id="PTHR46482:SF9">
    <property type="entry name" value="5'-ADENYLYLSULFATE REDUCTASE 1, CHLOROPLASTIC"/>
    <property type="match status" value="1"/>
</dbReference>
<evidence type="ECO:0000313" key="17">
    <source>
        <dbReference type="Proteomes" id="UP001197609"/>
    </source>
</evidence>
<proteinExistence type="inferred from homology"/>
<dbReference type="AlphaFoldDB" id="A0AAJ1EK78"/>
<comment type="similarity">
    <text evidence="1 14">Belongs to the PAPS reductase family. CysH subfamily.</text>
</comment>
<feature type="binding site" evidence="14">
    <location>
        <position position="134"/>
    </location>
    <ligand>
        <name>[4Fe-4S] cluster</name>
        <dbReference type="ChEBI" id="CHEBI:49883"/>
    </ligand>
</feature>
<feature type="binding site" evidence="14">
    <location>
        <position position="221"/>
    </location>
    <ligand>
        <name>[4Fe-4S] cluster</name>
        <dbReference type="ChEBI" id="CHEBI:49883"/>
    </ligand>
</feature>
<evidence type="ECO:0000256" key="13">
    <source>
        <dbReference type="ARBA" id="ARBA00048441"/>
    </source>
</evidence>
<comment type="subcellular location">
    <subcellularLocation>
        <location evidence="14">Cytoplasm</location>
    </subcellularLocation>
</comment>
<dbReference type="InterPro" id="IPR004511">
    <property type="entry name" value="PAPS/APS_Rdtase"/>
</dbReference>
<comment type="catalytic activity">
    <reaction evidence="13 14">
        <text>[thioredoxin]-disulfide + sulfite + AMP + 2 H(+) = adenosine 5'-phosphosulfate + [thioredoxin]-dithiol</text>
        <dbReference type="Rhea" id="RHEA:21976"/>
        <dbReference type="Rhea" id="RHEA-COMP:10698"/>
        <dbReference type="Rhea" id="RHEA-COMP:10700"/>
        <dbReference type="ChEBI" id="CHEBI:15378"/>
        <dbReference type="ChEBI" id="CHEBI:17359"/>
        <dbReference type="ChEBI" id="CHEBI:29950"/>
        <dbReference type="ChEBI" id="CHEBI:50058"/>
        <dbReference type="ChEBI" id="CHEBI:58243"/>
        <dbReference type="ChEBI" id="CHEBI:456215"/>
        <dbReference type="EC" id="1.8.4.10"/>
    </reaction>
</comment>
<evidence type="ECO:0000256" key="9">
    <source>
        <dbReference type="ARBA" id="ARBA00024386"/>
    </source>
</evidence>
<evidence type="ECO:0000256" key="3">
    <source>
        <dbReference type="ARBA" id="ARBA00022723"/>
    </source>
</evidence>
<dbReference type="GO" id="GO:0019344">
    <property type="term" value="P:cysteine biosynthetic process"/>
    <property type="evidence" value="ECO:0007669"/>
    <property type="project" value="InterPro"/>
</dbReference>
<dbReference type="NCBIfam" id="TIGR00434">
    <property type="entry name" value="cysH"/>
    <property type="match status" value="1"/>
</dbReference>
<comment type="pathway">
    <text evidence="8 14">Sulfur metabolism; hydrogen sulfide biosynthesis; sulfite from sulfate.</text>
</comment>
<evidence type="ECO:0000259" key="15">
    <source>
        <dbReference type="Pfam" id="PF01507"/>
    </source>
</evidence>
<feature type="binding site" evidence="14">
    <location>
        <position position="218"/>
    </location>
    <ligand>
        <name>[4Fe-4S] cluster</name>
        <dbReference type="ChEBI" id="CHEBI:49883"/>
    </ligand>
</feature>
<dbReference type="SUPFAM" id="SSF52402">
    <property type="entry name" value="Adenine nucleotide alpha hydrolases-like"/>
    <property type="match status" value="1"/>
</dbReference>
<evidence type="ECO:0000256" key="6">
    <source>
        <dbReference type="ARBA" id="ARBA00023014"/>
    </source>
</evidence>
<dbReference type="GO" id="GO:0043866">
    <property type="term" value="F:adenylyl-sulfate reductase (thioredoxin) activity"/>
    <property type="evidence" value="ECO:0007669"/>
    <property type="project" value="UniProtKB-EC"/>
</dbReference>
<keyword evidence="6 14" id="KW-0411">Iron-sulfur</keyword>
<comment type="caution">
    <text evidence="16">The sequence shown here is derived from an EMBL/GenBank/DDBJ whole genome shotgun (WGS) entry which is preliminary data.</text>
</comment>
<evidence type="ECO:0000256" key="10">
    <source>
        <dbReference type="ARBA" id="ARBA00029514"/>
    </source>
</evidence>
<evidence type="ECO:0000256" key="12">
    <source>
        <dbReference type="ARBA" id="ARBA00032041"/>
    </source>
</evidence>
<dbReference type="NCBIfam" id="NF002537">
    <property type="entry name" value="PRK02090.1"/>
    <property type="match status" value="1"/>
</dbReference>
<feature type="binding site" evidence="14">
    <location>
        <position position="135"/>
    </location>
    <ligand>
        <name>[4Fe-4S] cluster</name>
        <dbReference type="ChEBI" id="CHEBI:49883"/>
    </ligand>
</feature>
<dbReference type="Pfam" id="PF01507">
    <property type="entry name" value="PAPS_reduct"/>
    <property type="match status" value="1"/>
</dbReference>
<evidence type="ECO:0000256" key="11">
    <source>
        <dbReference type="ARBA" id="ARBA00030894"/>
    </source>
</evidence>
<evidence type="ECO:0000256" key="8">
    <source>
        <dbReference type="ARBA" id="ARBA00024327"/>
    </source>
</evidence>
<evidence type="ECO:0000256" key="7">
    <source>
        <dbReference type="ARBA" id="ARBA00024298"/>
    </source>
</evidence>
<feature type="domain" description="Phosphoadenosine phosphosulphate reductase" evidence="15">
    <location>
        <begin position="49"/>
        <end position="224"/>
    </location>
</feature>
<dbReference type="InterPro" id="IPR014729">
    <property type="entry name" value="Rossmann-like_a/b/a_fold"/>
</dbReference>
<sequence length="261" mass="29413">MERQSGIQSIDGGSRVLSAESIVELNERFRTAGPEVVLRWAIDTFAPKLALASSFGAEDMVLIDMLSKLEPATTIFTLDTGRLHEETYDVMERAREQYKVTIESYFPGRDAVEALERERGFYSFRQSVEERKFCCRVRKVEPLGRALKSVDAWITGLRREQAATRTGIDAVEIDASHGSIVKINPLVEWTEPQVWAYIREHHVPYNALHDQGFPSIGCAPCTRAITPGEDVRAGRWWWENPETKECGLHLDGKQGAHGTGH</sequence>
<dbReference type="NCBIfam" id="TIGR02055">
    <property type="entry name" value="APS_reductase"/>
    <property type="match status" value="1"/>
</dbReference>
<feature type="active site" description="Nucleophile; cysteine thiosulfonate intermediate" evidence="14">
    <location>
        <position position="246"/>
    </location>
</feature>
<dbReference type="GO" id="GO:0051539">
    <property type="term" value="F:4 iron, 4 sulfur cluster binding"/>
    <property type="evidence" value="ECO:0007669"/>
    <property type="project" value="UniProtKB-UniRule"/>
</dbReference>
<dbReference type="EC" id="1.8.4.10" evidence="9 14"/>
<comment type="cofactor">
    <cofactor evidence="14">
        <name>[4Fe-4S] cluster</name>
        <dbReference type="ChEBI" id="CHEBI:49883"/>
    </cofactor>
    <text evidence="14">Binds 1 [4Fe-4S] cluster per subunit.</text>
</comment>